<comment type="caution">
    <text evidence="3">The sequence shown here is derived from an EMBL/GenBank/DDBJ whole genome shotgun (WGS) entry which is preliminary data.</text>
</comment>
<feature type="compositionally biased region" description="Low complexity" evidence="1">
    <location>
        <begin position="188"/>
        <end position="199"/>
    </location>
</feature>
<feature type="region of interest" description="Disordered" evidence="1">
    <location>
        <begin position="176"/>
        <end position="199"/>
    </location>
</feature>
<protein>
    <submittedName>
        <fullName evidence="3">Uncharacterized protein</fullName>
    </submittedName>
</protein>
<feature type="compositionally biased region" description="Polar residues" evidence="1">
    <location>
        <begin position="380"/>
        <end position="390"/>
    </location>
</feature>
<evidence type="ECO:0000256" key="1">
    <source>
        <dbReference type="SAM" id="MobiDB-lite"/>
    </source>
</evidence>
<feature type="region of interest" description="Disordered" evidence="1">
    <location>
        <begin position="136"/>
        <end position="162"/>
    </location>
</feature>
<dbReference type="EMBL" id="JASNQZ010000012">
    <property type="protein sequence ID" value="KAL0948936.1"/>
    <property type="molecule type" value="Genomic_DNA"/>
</dbReference>
<gene>
    <name evidence="3" type="ORF">HGRIS_009042</name>
</gene>
<feature type="transmembrane region" description="Helical" evidence="2">
    <location>
        <begin position="314"/>
        <end position="335"/>
    </location>
</feature>
<accession>A0ABR3J040</accession>
<evidence type="ECO:0000313" key="3">
    <source>
        <dbReference type="EMBL" id="KAL0948936.1"/>
    </source>
</evidence>
<keyword evidence="2" id="KW-0472">Membrane</keyword>
<name>A0ABR3J040_9AGAR</name>
<feature type="region of interest" description="Disordered" evidence="1">
    <location>
        <begin position="240"/>
        <end position="278"/>
    </location>
</feature>
<keyword evidence="2" id="KW-0812">Transmembrane</keyword>
<proteinExistence type="predicted"/>
<feature type="compositionally biased region" description="Low complexity" evidence="1">
    <location>
        <begin position="136"/>
        <end position="153"/>
    </location>
</feature>
<evidence type="ECO:0000256" key="2">
    <source>
        <dbReference type="SAM" id="Phobius"/>
    </source>
</evidence>
<keyword evidence="4" id="KW-1185">Reference proteome</keyword>
<sequence>MHDGYCGGHAFSSSNDDIVQDTRKGEDCRWFRSEALTKRAGTVVVQAATASAESPSITMDLPQTAGPVVVQVATASAESPSITMDLPQTAGTVVVQGATASAEGPSITMDLPQTELSSTHLLLSLPIQTAKATDTAPVSTTVSAPSSTSIVTPQIPQLPATRPNQLAPQISTSFTQDAHTALPPRPSPSQISTQLSSSGTSDNFGLVLFRVTRTIIFPGAGDTPSSTSLLVEDITTDTVDPPSTLSIETETSLPAGTQSLTPTVSQASTAQLTEQPTVSLSRALTMSTSTSTSSLNHPTDLPAATSSLNTLGRAIGGSLAGVVVVIAAIVALIFVRRRLEARHRFRSFDVEKGHRRTSSFFTQMRDSIIFLTRSRDLPSTPVTSTIQRGQYDSAEPHSGSRAPSFSSRLSRDSTLFPTPMQPAADHASVLSTLFGVFAFTLDDMESSISRASVQAVGSEGGRWHQPSSTFNSCSTLREYQTTEG</sequence>
<feature type="region of interest" description="Disordered" evidence="1">
    <location>
        <begin position="379"/>
        <end position="408"/>
    </location>
</feature>
<reference evidence="4" key="1">
    <citation type="submission" date="2024-06" db="EMBL/GenBank/DDBJ databases">
        <title>Multi-omics analyses provide insights into the biosynthesis of the anticancer antibiotic pleurotin in Hohenbuehelia grisea.</title>
        <authorList>
            <person name="Weaver J.A."/>
            <person name="Alberti F."/>
        </authorList>
    </citation>
    <scope>NUCLEOTIDE SEQUENCE [LARGE SCALE GENOMIC DNA]</scope>
    <source>
        <strain evidence="4">T-177</strain>
    </source>
</reference>
<organism evidence="3 4">
    <name type="scientific">Hohenbuehelia grisea</name>
    <dbReference type="NCBI Taxonomy" id="104357"/>
    <lineage>
        <taxon>Eukaryota</taxon>
        <taxon>Fungi</taxon>
        <taxon>Dikarya</taxon>
        <taxon>Basidiomycota</taxon>
        <taxon>Agaricomycotina</taxon>
        <taxon>Agaricomycetes</taxon>
        <taxon>Agaricomycetidae</taxon>
        <taxon>Agaricales</taxon>
        <taxon>Pleurotineae</taxon>
        <taxon>Pleurotaceae</taxon>
        <taxon>Hohenbuehelia</taxon>
    </lineage>
</organism>
<dbReference type="Proteomes" id="UP001556367">
    <property type="component" value="Unassembled WGS sequence"/>
</dbReference>
<evidence type="ECO:0000313" key="4">
    <source>
        <dbReference type="Proteomes" id="UP001556367"/>
    </source>
</evidence>
<keyword evidence="2" id="KW-1133">Transmembrane helix</keyword>